<evidence type="ECO:0000259" key="1">
    <source>
        <dbReference type="Pfam" id="PF12728"/>
    </source>
</evidence>
<keyword evidence="3" id="KW-1185">Reference proteome</keyword>
<organism evidence="2 3">
    <name type="scientific">Flavobacterium lacisediminis</name>
    <dbReference type="NCBI Taxonomy" id="2989705"/>
    <lineage>
        <taxon>Bacteria</taxon>
        <taxon>Pseudomonadati</taxon>
        <taxon>Bacteroidota</taxon>
        <taxon>Flavobacteriia</taxon>
        <taxon>Flavobacteriales</taxon>
        <taxon>Flavobacteriaceae</taxon>
        <taxon>Flavobacterium</taxon>
    </lineage>
</organism>
<comment type="caution">
    <text evidence="2">The sequence shown here is derived from an EMBL/GenBank/DDBJ whole genome shotgun (WGS) entry which is preliminary data.</text>
</comment>
<dbReference type="EMBL" id="JAPCIO010000004">
    <property type="protein sequence ID" value="MCW1148046.1"/>
    <property type="molecule type" value="Genomic_DNA"/>
</dbReference>
<name>A0ABT3EHJ0_9FLAO</name>
<dbReference type="Pfam" id="PF12728">
    <property type="entry name" value="HTH_17"/>
    <property type="match status" value="1"/>
</dbReference>
<sequence>MEGKLLNEDFLNSIIKSRVDSVLSDFVSELQKDLSANYYLDDSLLTKHEVAKKLNISIRQVDNLKNKGKLKSCLIGKSVRFRNSDVLNYIKSLS</sequence>
<proteinExistence type="predicted"/>
<feature type="domain" description="Helix-turn-helix" evidence="1">
    <location>
        <begin position="44"/>
        <end position="92"/>
    </location>
</feature>
<dbReference type="Proteomes" id="UP001165677">
    <property type="component" value="Unassembled WGS sequence"/>
</dbReference>
<dbReference type="RefSeq" id="WP_264368831.1">
    <property type="nucleotide sequence ID" value="NZ_JAPCIO010000004.1"/>
</dbReference>
<evidence type="ECO:0000313" key="2">
    <source>
        <dbReference type="EMBL" id="MCW1148046.1"/>
    </source>
</evidence>
<dbReference type="InterPro" id="IPR041657">
    <property type="entry name" value="HTH_17"/>
</dbReference>
<evidence type="ECO:0000313" key="3">
    <source>
        <dbReference type="Proteomes" id="UP001165677"/>
    </source>
</evidence>
<reference evidence="2" key="1">
    <citation type="submission" date="2022-10" db="EMBL/GenBank/DDBJ databases">
        <title>Flavobacterium sp. nov., a bacterium isolated from lake sediment.</title>
        <authorList>
            <person name="Qu J.-H."/>
        </authorList>
    </citation>
    <scope>NUCLEOTIDE SEQUENCE</scope>
    <source>
        <strain evidence="2">TH16-21</strain>
    </source>
</reference>
<accession>A0ABT3EHJ0</accession>
<gene>
    <name evidence="2" type="ORF">OJ995_07430</name>
</gene>
<protein>
    <submittedName>
        <fullName evidence="2">Helix-turn-helix domain-containing protein</fullName>
    </submittedName>
</protein>